<keyword evidence="3" id="KW-1185">Reference proteome</keyword>
<dbReference type="InterPro" id="IPR002509">
    <property type="entry name" value="NODB_dom"/>
</dbReference>
<dbReference type="InterPro" id="IPR050248">
    <property type="entry name" value="Polysacc_deacetylase_ArnD"/>
</dbReference>
<proteinExistence type="predicted"/>
<dbReference type="PANTHER" id="PTHR10587">
    <property type="entry name" value="GLYCOSYL TRANSFERASE-RELATED"/>
    <property type="match status" value="1"/>
</dbReference>
<dbReference type="InterPro" id="IPR011330">
    <property type="entry name" value="Glyco_hydro/deAcase_b/a-brl"/>
</dbReference>
<dbReference type="EMBL" id="JADIKJ010000001">
    <property type="protein sequence ID" value="MFK2898825.1"/>
    <property type="molecule type" value="Genomic_DNA"/>
</dbReference>
<protein>
    <submittedName>
        <fullName evidence="2">Polysaccharide deacetylase family protein</fullName>
    </submittedName>
</protein>
<dbReference type="RefSeq" id="WP_404543887.1">
    <property type="nucleotide sequence ID" value="NZ_JADIKJ010000001.1"/>
</dbReference>
<dbReference type="Pfam" id="PF01522">
    <property type="entry name" value="Polysacc_deac_1"/>
    <property type="match status" value="1"/>
</dbReference>
<evidence type="ECO:0000259" key="1">
    <source>
        <dbReference type="PROSITE" id="PS51677"/>
    </source>
</evidence>
<comment type="caution">
    <text evidence="2">The sequence shown here is derived from an EMBL/GenBank/DDBJ whole genome shotgun (WGS) entry which is preliminary data.</text>
</comment>
<dbReference type="SUPFAM" id="SSF88713">
    <property type="entry name" value="Glycoside hydrolase/deacetylase"/>
    <property type="match status" value="1"/>
</dbReference>
<organism evidence="2 3">
    <name type="scientific">Dyella jejuensis</name>
    <dbReference type="NCBI Taxonomy" id="1432009"/>
    <lineage>
        <taxon>Bacteria</taxon>
        <taxon>Pseudomonadati</taxon>
        <taxon>Pseudomonadota</taxon>
        <taxon>Gammaproteobacteria</taxon>
        <taxon>Lysobacterales</taxon>
        <taxon>Rhodanobacteraceae</taxon>
        <taxon>Dyella</taxon>
    </lineage>
</organism>
<dbReference type="PROSITE" id="PS51677">
    <property type="entry name" value="NODB"/>
    <property type="match status" value="1"/>
</dbReference>
<dbReference type="Gene3D" id="3.20.20.370">
    <property type="entry name" value="Glycoside hydrolase/deacetylase"/>
    <property type="match status" value="1"/>
</dbReference>
<feature type="domain" description="NodB homology" evidence="1">
    <location>
        <begin position="28"/>
        <end position="206"/>
    </location>
</feature>
<name>A0ABW8JEV5_9GAMM</name>
<evidence type="ECO:0000313" key="2">
    <source>
        <dbReference type="EMBL" id="MFK2898825.1"/>
    </source>
</evidence>
<evidence type="ECO:0000313" key="3">
    <source>
        <dbReference type="Proteomes" id="UP001620461"/>
    </source>
</evidence>
<dbReference type="CDD" id="cd10917">
    <property type="entry name" value="CE4_NodB_like_6s_7s"/>
    <property type="match status" value="1"/>
</dbReference>
<sequence length="213" mass="24482">MNMRPRKNQLLSFLPDALVQTNGSRDGLARYLTFDDGPDPTYTPPLLDLLAKHGVKASFFLVGQKIERHPQLVERIVADGHMLGNHSYSHWSFKHMTTRKKISEIHSTDALLSAFDGRLQHRMRPPHGYVGADILCYFAMHRRSFVYWSYDSLDYQDRPTHEMVARLRADPPLPGDIVLMHDDSKRAHDALSVLLPEWLLNGHSFRALSQDVR</sequence>
<gene>
    <name evidence="2" type="ORF">ISP15_00550</name>
</gene>
<dbReference type="Proteomes" id="UP001620461">
    <property type="component" value="Unassembled WGS sequence"/>
</dbReference>
<accession>A0ABW8JEV5</accession>
<reference evidence="2 3" key="1">
    <citation type="submission" date="2020-10" db="EMBL/GenBank/DDBJ databases">
        <title>Phylogeny of dyella-like bacteria.</title>
        <authorList>
            <person name="Fu J."/>
        </authorList>
    </citation>
    <scope>NUCLEOTIDE SEQUENCE [LARGE SCALE GENOMIC DNA]</scope>
    <source>
        <strain evidence="2 3">JP1</strain>
    </source>
</reference>